<keyword evidence="2" id="KW-0040">ANK repeat</keyword>
<evidence type="ECO:0000256" key="1">
    <source>
        <dbReference type="ARBA" id="ARBA00022737"/>
    </source>
</evidence>
<dbReference type="SMART" id="SM00248">
    <property type="entry name" value="ANK"/>
    <property type="match status" value="5"/>
</dbReference>
<dbReference type="PANTHER" id="PTHR24198">
    <property type="entry name" value="ANKYRIN REPEAT AND PROTEIN KINASE DOMAIN-CONTAINING PROTEIN"/>
    <property type="match status" value="1"/>
</dbReference>
<keyword evidence="1" id="KW-0677">Repeat</keyword>
<evidence type="ECO:0000256" key="2">
    <source>
        <dbReference type="ARBA" id="ARBA00023043"/>
    </source>
</evidence>
<accession>A0A382GMY8</accession>
<protein>
    <submittedName>
        <fullName evidence="3">Uncharacterized protein</fullName>
    </submittedName>
</protein>
<dbReference type="AlphaFoldDB" id="A0A382GMY8"/>
<dbReference type="InterPro" id="IPR036770">
    <property type="entry name" value="Ankyrin_rpt-contain_sf"/>
</dbReference>
<dbReference type="SUPFAM" id="SSF48403">
    <property type="entry name" value="Ankyrin repeat"/>
    <property type="match status" value="1"/>
</dbReference>
<proteinExistence type="predicted"/>
<dbReference type="Gene3D" id="1.25.40.20">
    <property type="entry name" value="Ankyrin repeat-containing domain"/>
    <property type="match status" value="1"/>
</dbReference>
<organism evidence="3">
    <name type="scientific">marine metagenome</name>
    <dbReference type="NCBI Taxonomy" id="408172"/>
    <lineage>
        <taxon>unclassified sequences</taxon>
        <taxon>metagenomes</taxon>
        <taxon>ecological metagenomes</taxon>
    </lineage>
</organism>
<dbReference type="InterPro" id="IPR002110">
    <property type="entry name" value="Ankyrin_rpt"/>
</dbReference>
<evidence type="ECO:0000313" key="3">
    <source>
        <dbReference type="EMBL" id="SVB76155.1"/>
    </source>
</evidence>
<gene>
    <name evidence="3" type="ORF">METZ01_LOCUS229009</name>
</gene>
<dbReference type="PANTHER" id="PTHR24198:SF165">
    <property type="entry name" value="ANKYRIN REPEAT-CONTAINING PROTEIN-RELATED"/>
    <property type="match status" value="1"/>
</dbReference>
<dbReference type="EMBL" id="UINC01056296">
    <property type="protein sequence ID" value="SVB76155.1"/>
    <property type="molecule type" value="Genomic_DNA"/>
</dbReference>
<sequence length="323" mass="36694">MKLTADQKKLYKLIDAKNHKEINQLSNKIQEKNFFNEDGATPIHYAIEAEDLVASEILLKNSFPTEAIEGSASAILGALDNSNTEALELLVKYGADVNKPLQTSAKTYPISYAIYVQDILFSKKLIELGANLEVYSTVEYEGTVTEFHKDEIPVVFVAAQSGNIDIFELVLDSSKTFISKKGVSLFWVLLTPDERELDQFQNRAIKLMLEKKVPLKNALTQRIKLNQNQIIEDNAFCLMFKKNLDPREKRQREKIILQVLSDGLIETSWKKSDNTDLLELASSMGSERLVRYFLEKGLKILPRKNHYSALHRAACLRDSSLSY</sequence>
<feature type="non-terminal residue" evidence="3">
    <location>
        <position position="323"/>
    </location>
</feature>
<name>A0A382GMY8_9ZZZZ</name>
<reference evidence="3" key="1">
    <citation type="submission" date="2018-05" db="EMBL/GenBank/DDBJ databases">
        <authorList>
            <person name="Lanie J.A."/>
            <person name="Ng W.-L."/>
            <person name="Kazmierczak K.M."/>
            <person name="Andrzejewski T.M."/>
            <person name="Davidsen T.M."/>
            <person name="Wayne K.J."/>
            <person name="Tettelin H."/>
            <person name="Glass J.I."/>
            <person name="Rusch D."/>
            <person name="Podicherti R."/>
            <person name="Tsui H.-C.T."/>
            <person name="Winkler M.E."/>
        </authorList>
    </citation>
    <scope>NUCLEOTIDE SEQUENCE</scope>
</reference>